<comment type="caution">
    <text evidence="2">The sequence shown here is derived from an EMBL/GenBank/DDBJ whole genome shotgun (WGS) entry which is preliminary data.</text>
</comment>
<dbReference type="OrthoDB" id="4159136at2759"/>
<evidence type="ECO:0000313" key="3">
    <source>
        <dbReference type="Proteomes" id="UP000554235"/>
    </source>
</evidence>
<dbReference type="AlphaFoldDB" id="A0A8H4PLP0"/>
<proteinExistence type="predicted"/>
<dbReference type="EMBL" id="JAADYS010000272">
    <property type="protein sequence ID" value="KAF4470927.1"/>
    <property type="molecule type" value="Genomic_DNA"/>
</dbReference>
<keyword evidence="3" id="KW-1185">Reference proteome</keyword>
<gene>
    <name evidence="2" type="ORF">FALBO_2169</name>
</gene>
<protein>
    <submittedName>
        <fullName evidence="2">Uncharacterized protein</fullName>
    </submittedName>
</protein>
<dbReference type="Proteomes" id="UP000554235">
    <property type="component" value="Unassembled WGS sequence"/>
</dbReference>
<reference evidence="2 3" key="1">
    <citation type="submission" date="2020-01" db="EMBL/GenBank/DDBJ databases">
        <title>Identification and distribution of gene clusters putatively required for synthesis of sphingolipid metabolism inhibitors in phylogenetically diverse species of the filamentous fungus Fusarium.</title>
        <authorList>
            <person name="Kim H.-S."/>
            <person name="Busman M."/>
            <person name="Brown D.W."/>
            <person name="Divon H."/>
            <person name="Uhlig S."/>
            <person name="Proctor R.H."/>
        </authorList>
    </citation>
    <scope>NUCLEOTIDE SEQUENCE [LARGE SCALE GENOMIC DNA]</scope>
    <source>
        <strain evidence="2 3">NRRL 20459</strain>
    </source>
</reference>
<evidence type="ECO:0000313" key="2">
    <source>
        <dbReference type="EMBL" id="KAF4470927.1"/>
    </source>
</evidence>
<feature type="compositionally biased region" description="Basic and acidic residues" evidence="1">
    <location>
        <begin position="23"/>
        <end position="33"/>
    </location>
</feature>
<name>A0A8H4PLP0_9HYPO</name>
<accession>A0A8H4PLP0</accession>
<dbReference type="PANTHER" id="PTHR34693:SF1">
    <property type="entry name" value="PROTEIN PAR32"/>
    <property type="match status" value="1"/>
</dbReference>
<sequence length="153" mass="16586">MAPEHDVYRKVGRGGAGNYYASTKEDEASRDLEAQDLATDPIPPPDRSSAHVPARAGRGGAGNYVDPANLPDAREQQEMADRTAAAISASLKKNHHAHGALGGRGGAGNWKGEEREVEDRSKGEELEKKIKEAVDKGLKMPERVHYGHEKHED</sequence>
<evidence type="ECO:0000256" key="1">
    <source>
        <dbReference type="SAM" id="MobiDB-lite"/>
    </source>
</evidence>
<organism evidence="2 3">
    <name type="scientific">Fusarium albosuccineum</name>
    <dbReference type="NCBI Taxonomy" id="1237068"/>
    <lineage>
        <taxon>Eukaryota</taxon>
        <taxon>Fungi</taxon>
        <taxon>Dikarya</taxon>
        <taxon>Ascomycota</taxon>
        <taxon>Pezizomycotina</taxon>
        <taxon>Sordariomycetes</taxon>
        <taxon>Hypocreomycetidae</taxon>
        <taxon>Hypocreales</taxon>
        <taxon>Nectriaceae</taxon>
        <taxon>Fusarium</taxon>
        <taxon>Fusarium decemcellulare species complex</taxon>
    </lineage>
</organism>
<feature type="region of interest" description="Disordered" evidence="1">
    <location>
        <begin position="93"/>
        <end position="153"/>
    </location>
</feature>
<feature type="region of interest" description="Disordered" evidence="1">
    <location>
        <begin position="1"/>
        <end position="69"/>
    </location>
</feature>
<feature type="compositionally biased region" description="Gly residues" evidence="1">
    <location>
        <begin position="100"/>
        <end position="109"/>
    </location>
</feature>
<dbReference type="InterPro" id="IPR022024">
    <property type="entry name" value="DUF3602"/>
</dbReference>
<dbReference type="Pfam" id="PF12223">
    <property type="entry name" value="DUF3602"/>
    <property type="match status" value="1"/>
</dbReference>
<feature type="compositionally biased region" description="Basic and acidic residues" evidence="1">
    <location>
        <begin position="111"/>
        <end position="153"/>
    </location>
</feature>
<dbReference type="InterPro" id="IPR053203">
    <property type="entry name" value="Cisplatin_resist-associated"/>
</dbReference>
<dbReference type="PANTHER" id="PTHR34693">
    <property type="entry name" value="PROTEIN PAR32"/>
    <property type="match status" value="1"/>
</dbReference>